<comment type="caution">
    <text evidence="3">The sequence shown here is derived from an EMBL/GenBank/DDBJ whole genome shotgun (WGS) entry which is preliminary data.</text>
</comment>
<keyword evidence="2" id="KW-0472">Membrane</keyword>
<dbReference type="PANTHER" id="PTHR46494">
    <property type="entry name" value="CORA FAMILY METAL ION TRANSPORTER (EUROFUNG)"/>
    <property type="match status" value="1"/>
</dbReference>
<reference evidence="3 4" key="1">
    <citation type="submission" date="2021-06" db="EMBL/GenBank/DDBJ databases">
        <title>Faecalicatena sp. nov. isolated from porcine feces.</title>
        <authorList>
            <person name="Oh B.S."/>
            <person name="Lee J.H."/>
        </authorList>
    </citation>
    <scope>NUCLEOTIDE SEQUENCE [LARGE SCALE GENOMIC DNA]</scope>
    <source>
        <strain evidence="3 4">AGMB00832</strain>
    </source>
</reference>
<accession>A0ABS6CZG2</accession>
<dbReference type="Proteomes" id="UP000723714">
    <property type="component" value="Unassembled WGS sequence"/>
</dbReference>
<dbReference type="CDD" id="cd12826">
    <property type="entry name" value="EcCorA_ZntB-like_u1"/>
    <property type="match status" value="1"/>
</dbReference>
<feature type="transmembrane region" description="Helical" evidence="2">
    <location>
        <begin position="280"/>
        <end position="300"/>
    </location>
</feature>
<evidence type="ECO:0000313" key="4">
    <source>
        <dbReference type="Proteomes" id="UP000723714"/>
    </source>
</evidence>
<protein>
    <submittedName>
        <fullName evidence="3">Magnesium and cobalt transporter CorA</fullName>
    </submittedName>
</protein>
<dbReference type="PANTHER" id="PTHR46494:SF1">
    <property type="entry name" value="CORA FAMILY METAL ION TRANSPORTER (EUROFUNG)"/>
    <property type="match status" value="1"/>
</dbReference>
<sequence>MIDYILTPKLTRLTGDTPPQGQDICIKVRTSEEYIQQFQDSPQFPIMQRNLTNIHHCKADILGDCVMGTFAIPRKEAPNIGRICFCFYLTDSSLVFIDNQDFVSNILSQLEEIPLQGTSSPLHFLFDFMEYLIKDDVFFLQHFEENLTKLEEQLLDNQDEGFDRAILHIRKELAVLGAYYEQLTDMGESLQEAPAGKAKHKTAPLFGLYTDRADRLYSDIQMLKEYSMQLREMHQSQVDVRQNQIMKVLTIVTTLFMPLSLIAGWYGMNFINMPELSSPYGYAVVILVSLLIIALELWIFHIKKWFD</sequence>
<keyword evidence="2" id="KW-0812">Transmembrane</keyword>
<organism evidence="3 4">
    <name type="scientific">Faecalicatena faecalis</name>
    <dbReference type="NCBI Taxonomy" id="2726362"/>
    <lineage>
        <taxon>Bacteria</taxon>
        <taxon>Bacillati</taxon>
        <taxon>Bacillota</taxon>
        <taxon>Clostridia</taxon>
        <taxon>Lachnospirales</taxon>
        <taxon>Lachnospiraceae</taxon>
        <taxon>Faecalicatena</taxon>
    </lineage>
</organism>
<dbReference type="RefSeq" id="WP_216239151.1">
    <property type="nucleotide sequence ID" value="NZ_JABACJ020000001.1"/>
</dbReference>
<evidence type="ECO:0000256" key="1">
    <source>
        <dbReference type="ARBA" id="ARBA00004651"/>
    </source>
</evidence>
<proteinExistence type="predicted"/>
<dbReference type="Pfam" id="PF01544">
    <property type="entry name" value="CorA"/>
    <property type="match status" value="1"/>
</dbReference>
<dbReference type="EMBL" id="JABACJ020000001">
    <property type="protein sequence ID" value="MBU3874719.1"/>
    <property type="molecule type" value="Genomic_DNA"/>
</dbReference>
<gene>
    <name evidence="3" type="ORF">HGO97_002680</name>
</gene>
<evidence type="ECO:0000313" key="3">
    <source>
        <dbReference type="EMBL" id="MBU3874719.1"/>
    </source>
</evidence>
<keyword evidence="4" id="KW-1185">Reference proteome</keyword>
<evidence type="ECO:0000256" key="2">
    <source>
        <dbReference type="SAM" id="Phobius"/>
    </source>
</evidence>
<name>A0ABS6CZG2_9FIRM</name>
<comment type="subcellular location">
    <subcellularLocation>
        <location evidence="1">Cell membrane</location>
        <topology evidence="1">Multi-pass membrane protein</topology>
    </subcellularLocation>
</comment>
<feature type="transmembrane region" description="Helical" evidence="2">
    <location>
        <begin position="248"/>
        <end position="268"/>
    </location>
</feature>
<keyword evidence="2" id="KW-1133">Transmembrane helix</keyword>
<dbReference type="InterPro" id="IPR002523">
    <property type="entry name" value="MgTranspt_CorA/ZnTranspt_ZntB"/>
</dbReference>